<protein>
    <submittedName>
        <fullName evidence="1">Uncharacterized protein</fullName>
    </submittedName>
</protein>
<organism evidence="1 2">
    <name type="scientific">Saguinus oedipus</name>
    <name type="common">Cotton-top tamarin</name>
    <name type="synonym">Oedipomidas oedipus</name>
    <dbReference type="NCBI Taxonomy" id="9490"/>
    <lineage>
        <taxon>Eukaryota</taxon>
        <taxon>Metazoa</taxon>
        <taxon>Chordata</taxon>
        <taxon>Craniata</taxon>
        <taxon>Vertebrata</taxon>
        <taxon>Euteleostomi</taxon>
        <taxon>Mammalia</taxon>
        <taxon>Eutheria</taxon>
        <taxon>Euarchontoglires</taxon>
        <taxon>Primates</taxon>
        <taxon>Haplorrhini</taxon>
        <taxon>Platyrrhini</taxon>
        <taxon>Cebidae</taxon>
        <taxon>Callitrichinae</taxon>
        <taxon>Saguinus</taxon>
    </lineage>
</organism>
<reference evidence="1 2" key="1">
    <citation type="submission" date="2023-05" db="EMBL/GenBank/DDBJ databases">
        <title>B98-5 Cell Line De Novo Hybrid Assembly: An Optical Mapping Approach.</title>
        <authorList>
            <person name="Kananen K."/>
            <person name="Auerbach J.A."/>
            <person name="Kautto E."/>
            <person name="Blachly J.S."/>
        </authorList>
    </citation>
    <scope>NUCLEOTIDE SEQUENCE [LARGE SCALE GENOMIC DNA]</scope>
    <source>
        <strain evidence="1">B95-8</strain>
        <tissue evidence="1">Cell line</tissue>
    </source>
</reference>
<feature type="non-terminal residue" evidence="1">
    <location>
        <position position="1"/>
    </location>
</feature>
<dbReference type="EMBL" id="JASSZA010000008">
    <property type="protein sequence ID" value="KAK2104733.1"/>
    <property type="molecule type" value="Genomic_DNA"/>
</dbReference>
<gene>
    <name evidence="1" type="ORF">P7K49_018589</name>
</gene>
<comment type="caution">
    <text evidence="1">The sequence shown here is derived from an EMBL/GenBank/DDBJ whole genome shotgun (WGS) entry which is preliminary data.</text>
</comment>
<evidence type="ECO:0000313" key="2">
    <source>
        <dbReference type="Proteomes" id="UP001266305"/>
    </source>
</evidence>
<accession>A0ABQ9V5S6</accession>
<sequence>PDITYPEGQNRPYQTVHLTCVVSWAPEMETMVGAALESPECHLVSWQAAEPRSKLSQAGSYRCQ</sequence>
<proteinExistence type="predicted"/>
<evidence type="ECO:0000313" key="1">
    <source>
        <dbReference type="EMBL" id="KAK2104733.1"/>
    </source>
</evidence>
<feature type="non-terminal residue" evidence="1">
    <location>
        <position position="64"/>
    </location>
</feature>
<keyword evidence="2" id="KW-1185">Reference proteome</keyword>
<name>A0ABQ9V5S6_SAGOE</name>
<dbReference type="Proteomes" id="UP001266305">
    <property type="component" value="Unassembled WGS sequence"/>
</dbReference>